<feature type="domain" description="NolW-like" evidence="14">
    <location>
        <begin position="344"/>
        <end position="463"/>
    </location>
</feature>
<dbReference type="Gene3D" id="3.55.50.30">
    <property type="match status" value="1"/>
</dbReference>
<dbReference type="InterPro" id="IPR013356">
    <property type="entry name" value="T2SS_GspD"/>
</dbReference>
<dbReference type="PANTHER" id="PTHR30332">
    <property type="entry name" value="PROBABLE GENERAL SECRETION PATHWAY PROTEIN D"/>
    <property type="match status" value="1"/>
</dbReference>
<keyword evidence="8" id="KW-0472">Membrane</keyword>
<dbReference type="InterPro" id="IPR050810">
    <property type="entry name" value="Bact_Secretion_Sys_Channel"/>
</dbReference>
<dbReference type="InterPro" id="IPR005644">
    <property type="entry name" value="NolW-like"/>
</dbReference>
<keyword evidence="9" id="KW-0998">Cell outer membrane</keyword>
<dbReference type="PROSITE" id="PS51257">
    <property type="entry name" value="PROKAR_LIPOPROTEIN"/>
    <property type="match status" value="1"/>
</dbReference>
<comment type="subcellular location">
    <subcellularLocation>
        <location evidence="1 10">Cell outer membrane</location>
    </subcellularLocation>
</comment>
<dbReference type="GO" id="GO:0009279">
    <property type="term" value="C:cell outer membrane"/>
    <property type="evidence" value="ECO:0007669"/>
    <property type="project" value="UniProtKB-SubCell"/>
</dbReference>
<gene>
    <name evidence="16" type="ORF">SAMN04488073_3242</name>
</gene>
<comment type="similarity">
    <text evidence="2">Belongs to the bacterial secretin family. GSP D subfamily.</text>
</comment>
<evidence type="ECO:0000313" key="16">
    <source>
        <dbReference type="EMBL" id="SFR59930.1"/>
    </source>
</evidence>
<evidence type="ECO:0000256" key="7">
    <source>
        <dbReference type="ARBA" id="ARBA00022927"/>
    </source>
</evidence>
<evidence type="ECO:0000256" key="11">
    <source>
        <dbReference type="SAM" id="MobiDB-lite"/>
    </source>
</evidence>
<feature type="chain" id="PRO_5011482285" evidence="12">
    <location>
        <begin position="19"/>
        <end position="737"/>
    </location>
</feature>
<evidence type="ECO:0000256" key="5">
    <source>
        <dbReference type="ARBA" id="ARBA00022692"/>
    </source>
</evidence>
<evidence type="ECO:0000256" key="3">
    <source>
        <dbReference type="ARBA" id="ARBA00022448"/>
    </source>
</evidence>
<keyword evidence="7" id="KW-0653">Protein transport</keyword>
<evidence type="ECO:0000256" key="9">
    <source>
        <dbReference type="ARBA" id="ARBA00023237"/>
    </source>
</evidence>
<dbReference type="PRINTS" id="PR00811">
    <property type="entry name" value="BCTERIALGSPD"/>
</dbReference>
<dbReference type="Gene3D" id="3.30.1370.120">
    <property type="match status" value="2"/>
</dbReference>
<dbReference type="GO" id="GO:0015627">
    <property type="term" value="C:type II protein secretion system complex"/>
    <property type="evidence" value="ECO:0007669"/>
    <property type="project" value="InterPro"/>
</dbReference>
<keyword evidence="5" id="KW-0812">Transmembrane</keyword>
<reference evidence="17" key="1">
    <citation type="submission" date="2016-10" db="EMBL/GenBank/DDBJ databases">
        <authorList>
            <person name="Varghese N."/>
            <person name="Submissions S."/>
        </authorList>
    </citation>
    <scope>NUCLEOTIDE SEQUENCE [LARGE SCALE GENOMIC DNA]</scope>
    <source>
        <strain evidence="17">CGMCC 1.6294</strain>
    </source>
</reference>
<keyword evidence="3 10" id="KW-0813">Transport</keyword>
<dbReference type="InterPro" id="IPR049371">
    <property type="entry name" value="GspD-like_N0"/>
</dbReference>
<feature type="region of interest" description="Disordered" evidence="11">
    <location>
        <begin position="29"/>
        <end position="57"/>
    </location>
</feature>
<feature type="domain" description="Type II/III secretion system secretin-like" evidence="13">
    <location>
        <begin position="529"/>
        <end position="692"/>
    </location>
</feature>
<keyword evidence="17" id="KW-1185">Reference proteome</keyword>
<evidence type="ECO:0000259" key="13">
    <source>
        <dbReference type="Pfam" id="PF00263"/>
    </source>
</evidence>
<evidence type="ECO:0000256" key="6">
    <source>
        <dbReference type="ARBA" id="ARBA00022729"/>
    </source>
</evidence>
<keyword evidence="6 12" id="KW-0732">Signal</keyword>
<dbReference type="EMBL" id="FOYV01000004">
    <property type="protein sequence ID" value="SFR59930.1"/>
    <property type="molecule type" value="Genomic_DNA"/>
</dbReference>
<organism evidence="16 17">
    <name type="scientific">Marinobacter gudaonensis</name>
    <dbReference type="NCBI Taxonomy" id="375760"/>
    <lineage>
        <taxon>Bacteria</taxon>
        <taxon>Pseudomonadati</taxon>
        <taxon>Pseudomonadota</taxon>
        <taxon>Gammaproteobacteria</taxon>
        <taxon>Pseudomonadales</taxon>
        <taxon>Marinobacteraceae</taxon>
        <taxon>Marinobacter</taxon>
    </lineage>
</organism>
<feature type="domain" description="GspD-like N0" evidence="15">
    <location>
        <begin position="105"/>
        <end position="175"/>
    </location>
</feature>
<dbReference type="Pfam" id="PF03958">
    <property type="entry name" value="Secretin_N"/>
    <property type="match status" value="1"/>
</dbReference>
<dbReference type="STRING" id="375760.SAMN04488073_3242"/>
<evidence type="ECO:0000256" key="4">
    <source>
        <dbReference type="ARBA" id="ARBA00022452"/>
    </source>
</evidence>
<feature type="signal peptide" evidence="12">
    <location>
        <begin position="1"/>
        <end position="18"/>
    </location>
</feature>
<sequence length="737" mass="79866">MPVRVLFVLSIFTLVACAGVPSENASIEWPQRAAAPAKNHDETRPLNTDRFADPEAPLTAEAENTLTESAANPMMTDIGTGNFVNSDLARERPNRVLITRGKVNLQFNNTDISEVVRTIFGELLNQTYIISPDVKGTVTFSTAKPIARSQLKYVLETFLSWNSAALILREGIYHVVPLDSAVPGHLSPSVGELPVEPGYEVQIVPLKYIAASEMTKLLEPFLTKNALLYADDNRQFLVLAGTLDQLRNYLRTVEIFDVNWLTGMSVGIFPLEVTEPEVIIDELTLLFGAEEDGGALANQIRFMPMARLNAIVAMTSQPEYLKKIKQWTDRLDRQAGQSKEQRLFVYPVNNFDAKILSEILGSLFGAGDQVDVSRGRTEPRRASQSKVAPGLTPVEVSKDGVSTVPTMAGSFLNSPSGVSVGAIDGEPISFTAIEQNNALLIKATASQYRGILDAIRQLDIMPLQVLIEATILEVTLSDGLSYGVEWFLNNAADEFLESEDARGNGFMRAGREGLSYLVGRRNVGVAVSALRQSGKTKLLSSPSLWALNNQAASITVGTQIPVNVTSIDPGGDTDVITSNVQFRDTGVILEVTPRIHPGGLVFLDVALNISNPVGPADSNGNVSIAQRALQTNIAVQGGQAVLLGGLISESGIDSESGVPILSGMPILGELFNSKNRDSTRTEIIAIITPTVVSNDSKSNAIFEEYQRRFQYVSPPDQMKTQPESEVEIAPAKQEDRG</sequence>
<evidence type="ECO:0000259" key="15">
    <source>
        <dbReference type="Pfam" id="PF21305"/>
    </source>
</evidence>
<accession>A0A1I6I0E8</accession>
<feature type="region of interest" description="Disordered" evidence="11">
    <location>
        <begin position="712"/>
        <end position="737"/>
    </location>
</feature>
<dbReference type="NCBIfam" id="TIGR02517">
    <property type="entry name" value="type_II_gspD"/>
    <property type="match status" value="1"/>
</dbReference>
<keyword evidence="4" id="KW-1134">Transmembrane beta strand</keyword>
<dbReference type="InterPro" id="IPR038591">
    <property type="entry name" value="NolW-like_sf"/>
</dbReference>
<protein>
    <submittedName>
        <fullName evidence="16">General secretion pathway protein D</fullName>
    </submittedName>
</protein>
<evidence type="ECO:0000259" key="14">
    <source>
        <dbReference type="Pfam" id="PF03958"/>
    </source>
</evidence>
<dbReference type="GO" id="GO:0015628">
    <property type="term" value="P:protein secretion by the type II secretion system"/>
    <property type="evidence" value="ECO:0007669"/>
    <property type="project" value="InterPro"/>
</dbReference>
<evidence type="ECO:0000256" key="8">
    <source>
        <dbReference type="ARBA" id="ARBA00023136"/>
    </source>
</evidence>
<evidence type="ECO:0000256" key="12">
    <source>
        <dbReference type="SAM" id="SignalP"/>
    </source>
</evidence>
<evidence type="ECO:0000256" key="2">
    <source>
        <dbReference type="ARBA" id="ARBA00006980"/>
    </source>
</evidence>
<name>A0A1I6I0E8_9GAMM</name>
<dbReference type="InterPro" id="IPR004846">
    <property type="entry name" value="T2SS/T3SS_dom"/>
</dbReference>
<dbReference type="InterPro" id="IPR001775">
    <property type="entry name" value="GspD/PilQ"/>
</dbReference>
<evidence type="ECO:0000256" key="1">
    <source>
        <dbReference type="ARBA" id="ARBA00004442"/>
    </source>
</evidence>
<dbReference type="Proteomes" id="UP000199290">
    <property type="component" value="Unassembled WGS sequence"/>
</dbReference>
<evidence type="ECO:0000313" key="17">
    <source>
        <dbReference type="Proteomes" id="UP000199290"/>
    </source>
</evidence>
<proteinExistence type="inferred from homology"/>
<dbReference type="AlphaFoldDB" id="A0A1I6I0E8"/>
<evidence type="ECO:0000256" key="10">
    <source>
        <dbReference type="RuleBase" id="RU004004"/>
    </source>
</evidence>
<dbReference type="PANTHER" id="PTHR30332:SF25">
    <property type="entry name" value="SECRETIN XPSD"/>
    <property type="match status" value="1"/>
</dbReference>
<dbReference type="Pfam" id="PF00263">
    <property type="entry name" value="Secretin"/>
    <property type="match status" value="1"/>
</dbReference>
<dbReference type="Pfam" id="PF21305">
    <property type="entry name" value="type_II_gspD_N0"/>
    <property type="match status" value="1"/>
</dbReference>